<gene>
    <name evidence="1" type="ORF">MNBD_GAMMA21-2912</name>
</gene>
<reference evidence="1" key="1">
    <citation type="submission" date="2018-06" db="EMBL/GenBank/DDBJ databases">
        <authorList>
            <person name="Zhirakovskaya E."/>
        </authorList>
    </citation>
    <scope>NUCLEOTIDE SEQUENCE</scope>
</reference>
<proteinExistence type="predicted"/>
<accession>A0A3B1A1C7</accession>
<evidence type="ECO:0008006" key="2">
    <source>
        <dbReference type="Google" id="ProtNLM"/>
    </source>
</evidence>
<dbReference type="AlphaFoldDB" id="A0A3B1A1C7"/>
<name>A0A3B1A1C7_9ZZZZ</name>
<protein>
    <recommendedName>
        <fullName evidence="2">Lipoprotein</fullName>
    </recommendedName>
</protein>
<sequence length="254" mass="29434">MRSLIKNLFIILFIPSILSFSGCSTKFSPVGSLITEEDRVIAKYVLSRFQEKETSISEEVISPENYVHGPESLLVGSGKGKLTSSQSQLFIETFDYMELPKWLRNNNVYKIVDKFDTSIGSFYRFHVDRPNYKIKKHLFSNFMGTGSSTYVDGEISYRRTNVIFYLHRDNDEDESKVVFVDDPLIVKVAKNKAKEGLFFIDAVKIPGLKNEGLILYQIILDSLDEIAYRFYYYDLDLKNVKTKIRWSSFSNKIR</sequence>
<organism evidence="1">
    <name type="scientific">hydrothermal vent metagenome</name>
    <dbReference type="NCBI Taxonomy" id="652676"/>
    <lineage>
        <taxon>unclassified sequences</taxon>
        <taxon>metagenomes</taxon>
        <taxon>ecological metagenomes</taxon>
    </lineage>
</organism>
<dbReference type="EMBL" id="UOFR01000055">
    <property type="protein sequence ID" value="VAW97841.1"/>
    <property type="molecule type" value="Genomic_DNA"/>
</dbReference>
<dbReference type="PROSITE" id="PS51257">
    <property type="entry name" value="PROKAR_LIPOPROTEIN"/>
    <property type="match status" value="1"/>
</dbReference>
<evidence type="ECO:0000313" key="1">
    <source>
        <dbReference type="EMBL" id="VAW97841.1"/>
    </source>
</evidence>